<dbReference type="CDD" id="cd00109">
    <property type="entry name" value="Kunitz-type"/>
    <property type="match status" value="1"/>
</dbReference>
<protein>
    <recommendedName>
        <fullName evidence="3">BPTI/Kunitz inhibitor domain-containing protein</fullName>
    </recommendedName>
</protein>
<keyword evidence="2" id="KW-0812">Transmembrane</keyword>
<dbReference type="PANTHER" id="PTHR10083:SF374">
    <property type="entry name" value="BPTI_KUNITZ INHIBITOR DOMAIN-CONTAINING PROTEIN"/>
    <property type="match status" value="1"/>
</dbReference>
<evidence type="ECO:0000313" key="5">
    <source>
        <dbReference type="Proteomes" id="UP000694701"/>
    </source>
</evidence>
<dbReference type="FunFam" id="4.10.410.10:FF:000017">
    <property type="entry name" value="papilin isoform X2"/>
    <property type="match status" value="1"/>
</dbReference>
<proteinExistence type="predicted"/>
<dbReference type="PRINTS" id="PR00759">
    <property type="entry name" value="BASICPTASE"/>
</dbReference>
<evidence type="ECO:0000313" key="4">
    <source>
        <dbReference type="Ensembl" id="ENSCCRP00020038878.1"/>
    </source>
</evidence>
<dbReference type="InterPro" id="IPR002223">
    <property type="entry name" value="Kunitz_BPTI"/>
</dbReference>
<evidence type="ECO:0000259" key="3">
    <source>
        <dbReference type="PROSITE" id="PS50279"/>
    </source>
</evidence>
<dbReference type="Ensembl" id="ENSCCRT00020042442.1">
    <property type="protein sequence ID" value="ENSCCRP00020038878.1"/>
    <property type="gene ID" value="ENSCCRG00020017348.1"/>
</dbReference>
<reference evidence="4" key="1">
    <citation type="submission" date="2025-08" db="UniProtKB">
        <authorList>
            <consortium name="Ensembl"/>
        </authorList>
    </citation>
    <scope>IDENTIFICATION</scope>
</reference>
<feature type="domain" description="BPTI/Kunitz inhibitor" evidence="3">
    <location>
        <begin position="48"/>
        <end position="98"/>
    </location>
</feature>
<evidence type="ECO:0000256" key="2">
    <source>
        <dbReference type="SAM" id="Phobius"/>
    </source>
</evidence>
<keyword evidence="2" id="KW-1133">Transmembrane helix</keyword>
<name>A0A8C2EAR3_CYPCA</name>
<dbReference type="PROSITE" id="PS00280">
    <property type="entry name" value="BPTI_KUNITZ_1"/>
    <property type="match status" value="1"/>
</dbReference>
<dbReference type="AlphaFoldDB" id="A0A8C2EAR3"/>
<dbReference type="InterPro" id="IPR020901">
    <property type="entry name" value="Prtase_inh_Kunz-CS"/>
</dbReference>
<keyword evidence="2" id="KW-0472">Membrane</keyword>
<dbReference type="PANTHER" id="PTHR10083">
    <property type="entry name" value="KUNITZ-TYPE PROTEASE INHIBITOR-RELATED"/>
    <property type="match status" value="1"/>
</dbReference>
<feature type="transmembrane region" description="Helical" evidence="2">
    <location>
        <begin position="6"/>
        <end position="32"/>
    </location>
</feature>
<dbReference type="GO" id="GO:0004867">
    <property type="term" value="F:serine-type endopeptidase inhibitor activity"/>
    <property type="evidence" value="ECO:0007669"/>
    <property type="project" value="InterPro"/>
</dbReference>
<dbReference type="PROSITE" id="PS50279">
    <property type="entry name" value="BPTI_KUNITZ_2"/>
    <property type="match status" value="1"/>
</dbReference>
<dbReference type="SUPFAM" id="SSF57362">
    <property type="entry name" value="BPTI-like"/>
    <property type="match status" value="1"/>
</dbReference>
<dbReference type="SMART" id="SM00131">
    <property type="entry name" value="KU"/>
    <property type="match status" value="1"/>
</dbReference>
<sequence length="128" mass="14525">HKNSLIFTLCSILCSHIILFFVSTLFPTHYLFCFQDYSSVRQPSASVCSLAREVGSCYEWTSRFYFDSSSDSCSQFWFGGCEGNGNNFVSMEECERSCKASARGLAPRESTSRRVISGVRSYRMRSRA</sequence>
<dbReference type="InterPro" id="IPR050098">
    <property type="entry name" value="TFPI/VKTCI-like"/>
</dbReference>
<dbReference type="Pfam" id="PF00014">
    <property type="entry name" value="Kunitz_BPTI"/>
    <property type="match status" value="1"/>
</dbReference>
<dbReference type="InterPro" id="IPR036880">
    <property type="entry name" value="Kunitz_BPTI_sf"/>
</dbReference>
<dbReference type="Proteomes" id="UP000694701">
    <property type="component" value="Unplaced"/>
</dbReference>
<accession>A0A8C2EAR3</accession>
<organism evidence="4 5">
    <name type="scientific">Cyprinus carpio</name>
    <name type="common">Common carp</name>
    <dbReference type="NCBI Taxonomy" id="7962"/>
    <lineage>
        <taxon>Eukaryota</taxon>
        <taxon>Metazoa</taxon>
        <taxon>Chordata</taxon>
        <taxon>Craniata</taxon>
        <taxon>Vertebrata</taxon>
        <taxon>Euteleostomi</taxon>
        <taxon>Actinopterygii</taxon>
        <taxon>Neopterygii</taxon>
        <taxon>Teleostei</taxon>
        <taxon>Ostariophysi</taxon>
        <taxon>Cypriniformes</taxon>
        <taxon>Cyprinidae</taxon>
        <taxon>Cyprininae</taxon>
        <taxon>Cyprinus</taxon>
    </lineage>
</organism>
<dbReference type="Gene3D" id="4.10.410.10">
    <property type="entry name" value="Pancreatic trypsin inhibitor Kunitz domain"/>
    <property type="match status" value="1"/>
</dbReference>
<evidence type="ECO:0000256" key="1">
    <source>
        <dbReference type="ARBA" id="ARBA00023157"/>
    </source>
</evidence>
<keyword evidence="1" id="KW-1015">Disulfide bond</keyword>